<feature type="transmembrane region" description="Helical" evidence="1">
    <location>
        <begin position="12"/>
        <end position="33"/>
    </location>
</feature>
<reference evidence="3" key="1">
    <citation type="submission" date="2025-08" db="UniProtKB">
        <authorList>
            <consortium name="RefSeq"/>
        </authorList>
    </citation>
    <scope>IDENTIFICATION</scope>
</reference>
<evidence type="ECO:0000313" key="2">
    <source>
        <dbReference type="Proteomes" id="UP000515154"/>
    </source>
</evidence>
<proteinExistence type="predicted"/>
<name>A0A7E6FHG7_9MOLL</name>
<keyword evidence="1" id="KW-1133">Transmembrane helix</keyword>
<organism evidence="2 3">
    <name type="scientific">Octopus sinensis</name>
    <name type="common">East Asian common octopus</name>
    <dbReference type="NCBI Taxonomy" id="2607531"/>
    <lineage>
        <taxon>Eukaryota</taxon>
        <taxon>Metazoa</taxon>
        <taxon>Spiralia</taxon>
        <taxon>Lophotrochozoa</taxon>
        <taxon>Mollusca</taxon>
        <taxon>Cephalopoda</taxon>
        <taxon>Coleoidea</taxon>
        <taxon>Octopodiformes</taxon>
        <taxon>Octopoda</taxon>
        <taxon>Incirrata</taxon>
        <taxon>Octopodidae</taxon>
        <taxon>Octopus</taxon>
    </lineage>
</organism>
<evidence type="ECO:0000256" key="1">
    <source>
        <dbReference type="SAM" id="Phobius"/>
    </source>
</evidence>
<dbReference type="KEGG" id="osn:118767006"/>
<evidence type="ECO:0000313" key="3">
    <source>
        <dbReference type="RefSeq" id="XP_036366805.1"/>
    </source>
</evidence>
<keyword evidence="2" id="KW-1185">Reference proteome</keyword>
<dbReference type="Proteomes" id="UP000515154">
    <property type="component" value="Linkage group LG18"/>
</dbReference>
<gene>
    <name evidence="3" type="primary">LOC118767006</name>
</gene>
<dbReference type="AlphaFoldDB" id="A0A7E6FHG7"/>
<feature type="transmembrane region" description="Helical" evidence="1">
    <location>
        <begin position="73"/>
        <end position="93"/>
    </location>
</feature>
<accession>A0A7E6FHG7</accession>
<keyword evidence="1" id="KW-0812">Transmembrane</keyword>
<dbReference type="RefSeq" id="XP_036366805.1">
    <property type="nucleotide sequence ID" value="XM_036510912.1"/>
</dbReference>
<protein>
    <submittedName>
        <fullName evidence="3">Uncharacterized protein LOC118767006</fullName>
    </submittedName>
</protein>
<keyword evidence="1" id="KW-0472">Membrane</keyword>
<sequence>MTHQNPVPDHCILGGAELLVLLIQTLYMTVWLVDNGTTTQVAEVISYVYLTTPFGPIILQKLKKVVTFMAVNINYKITTPIPSFLLCGWWTMVRRHRWRK</sequence>